<evidence type="ECO:0000256" key="2">
    <source>
        <dbReference type="SAM" id="MobiDB-lite"/>
    </source>
</evidence>
<keyword evidence="1" id="KW-0175">Coiled coil</keyword>
<dbReference type="Proteomes" id="UP001151760">
    <property type="component" value="Unassembled WGS sequence"/>
</dbReference>
<evidence type="ECO:0000313" key="3">
    <source>
        <dbReference type="EMBL" id="GJS67583.1"/>
    </source>
</evidence>
<feature type="compositionally biased region" description="Polar residues" evidence="2">
    <location>
        <begin position="57"/>
        <end position="75"/>
    </location>
</feature>
<accession>A0ABQ4XRQ1</accession>
<feature type="coiled-coil region" evidence="1">
    <location>
        <begin position="203"/>
        <end position="237"/>
    </location>
</feature>
<keyword evidence="4" id="KW-1185">Reference proteome</keyword>
<sequence>MGPLVNKRRRKRGNDEAEANAPPKVLRKDHAAFRPAQSTLGGKSLVSIGLEAGSTFFTPATQETLTDAKSVSDSEPLSYVKPQPHPEQDATPEIPTENVATTGVQDLLSTKSSGSGKSTSVPSVDESPGSIYQSGWGVTNNYCLDTLDACQDMVDNIVPLRYFSELGHLPNTDFLSQYNINLARQVAMGSQLRLRFKQEVRLLKKATAKIARQDQRIQAREGEIKRLDQEIKSLKTMEAEVHDLCNRKRT</sequence>
<feature type="region of interest" description="Disordered" evidence="2">
    <location>
        <begin position="1"/>
        <end position="43"/>
    </location>
</feature>
<protein>
    <submittedName>
        <fullName evidence="3">Uncharacterized protein</fullName>
    </submittedName>
</protein>
<name>A0ABQ4XRQ1_9ASTR</name>
<evidence type="ECO:0000313" key="4">
    <source>
        <dbReference type="Proteomes" id="UP001151760"/>
    </source>
</evidence>
<dbReference type="EMBL" id="BQNB010009728">
    <property type="protein sequence ID" value="GJS67583.1"/>
    <property type="molecule type" value="Genomic_DNA"/>
</dbReference>
<organism evidence="3 4">
    <name type="scientific">Tanacetum coccineum</name>
    <dbReference type="NCBI Taxonomy" id="301880"/>
    <lineage>
        <taxon>Eukaryota</taxon>
        <taxon>Viridiplantae</taxon>
        <taxon>Streptophyta</taxon>
        <taxon>Embryophyta</taxon>
        <taxon>Tracheophyta</taxon>
        <taxon>Spermatophyta</taxon>
        <taxon>Magnoliopsida</taxon>
        <taxon>eudicotyledons</taxon>
        <taxon>Gunneridae</taxon>
        <taxon>Pentapetalae</taxon>
        <taxon>asterids</taxon>
        <taxon>campanulids</taxon>
        <taxon>Asterales</taxon>
        <taxon>Asteraceae</taxon>
        <taxon>Asteroideae</taxon>
        <taxon>Anthemideae</taxon>
        <taxon>Anthemidinae</taxon>
        <taxon>Tanacetum</taxon>
    </lineage>
</organism>
<evidence type="ECO:0000256" key="1">
    <source>
        <dbReference type="SAM" id="Coils"/>
    </source>
</evidence>
<gene>
    <name evidence="3" type="ORF">Tco_0682147</name>
</gene>
<comment type="caution">
    <text evidence="3">The sequence shown here is derived from an EMBL/GenBank/DDBJ whole genome shotgun (WGS) entry which is preliminary data.</text>
</comment>
<reference evidence="3" key="1">
    <citation type="journal article" date="2022" name="Int. J. Mol. Sci.">
        <title>Draft Genome of Tanacetum Coccineum: Genomic Comparison of Closely Related Tanacetum-Family Plants.</title>
        <authorList>
            <person name="Yamashiro T."/>
            <person name="Shiraishi A."/>
            <person name="Nakayama K."/>
            <person name="Satake H."/>
        </authorList>
    </citation>
    <scope>NUCLEOTIDE SEQUENCE</scope>
</reference>
<feature type="region of interest" description="Disordered" evidence="2">
    <location>
        <begin position="57"/>
        <end position="97"/>
    </location>
</feature>
<proteinExistence type="predicted"/>
<feature type="compositionally biased region" description="Basic residues" evidence="2">
    <location>
        <begin position="1"/>
        <end position="12"/>
    </location>
</feature>
<reference evidence="3" key="2">
    <citation type="submission" date="2022-01" db="EMBL/GenBank/DDBJ databases">
        <authorList>
            <person name="Yamashiro T."/>
            <person name="Shiraishi A."/>
            <person name="Satake H."/>
            <person name="Nakayama K."/>
        </authorList>
    </citation>
    <scope>NUCLEOTIDE SEQUENCE</scope>
</reference>